<dbReference type="AlphaFoldDB" id="A0A0M2UXL1"/>
<dbReference type="Proteomes" id="UP000034954">
    <property type="component" value="Unassembled WGS sequence"/>
</dbReference>
<accession>A0A0M2UXL1</accession>
<dbReference type="Pfam" id="PF10049">
    <property type="entry name" value="DUF2283"/>
    <property type="match status" value="1"/>
</dbReference>
<sequence>MTGERLKKDIKMKITYDKDVDALYIEISRKKAIESDEVEKDVIVDYDENDNIVGIEVLNCVKKNKDKILPALKEIEKVSV</sequence>
<organism evidence="1 2">
    <name type="scientific">Candidatus Brocadia fulgida</name>
    <dbReference type="NCBI Taxonomy" id="380242"/>
    <lineage>
        <taxon>Bacteria</taxon>
        <taxon>Pseudomonadati</taxon>
        <taxon>Planctomycetota</taxon>
        <taxon>Candidatus Brocadiia</taxon>
        <taxon>Candidatus Brocadiales</taxon>
        <taxon>Candidatus Brocadiaceae</taxon>
        <taxon>Candidatus Brocadia</taxon>
    </lineage>
</organism>
<dbReference type="PANTHER" id="PTHR37029">
    <property type="entry name" value="SSR1768 PROTEIN"/>
    <property type="match status" value="1"/>
</dbReference>
<name>A0A0M2UXL1_9BACT</name>
<dbReference type="EMBL" id="LAQJ01000209">
    <property type="protein sequence ID" value="KKO19209.1"/>
    <property type="molecule type" value="Genomic_DNA"/>
</dbReference>
<protein>
    <recommendedName>
        <fullName evidence="3">DUF2283 domain-containing protein</fullName>
    </recommendedName>
</protein>
<reference evidence="1 2" key="1">
    <citation type="journal article" date="2013" name="BMC Microbiol.">
        <title>Identification of the type II cytochrome c maturation pathway in anammox bacteria by comparative genomics.</title>
        <authorList>
            <person name="Ferousi C."/>
            <person name="Speth D.R."/>
            <person name="Reimann J."/>
            <person name="Op den Camp H.J."/>
            <person name="Allen J.W."/>
            <person name="Keltjens J.T."/>
            <person name="Jetten M.S."/>
        </authorList>
    </citation>
    <scope>NUCLEOTIDE SEQUENCE [LARGE SCALE GENOMIC DNA]</scope>
    <source>
        <strain evidence="1">RU1</strain>
    </source>
</reference>
<dbReference type="PANTHER" id="PTHR37029:SF1">
    <property type="entry name" value="SSR1768 PROTEIN"/>
    <property type="match status" value="1"/>
</dbReference>
<evidence type="ECO:0000313" key="1">
    <source>
        <dbReference type="EMBL" id="KKO19209.1"/>
    </source>
</evidence>
<dbReference type="InterPro" id="IPR019270">
    <property type="entry name" value="DUF2283"/>
</dbReference>
<gene>
    <name evidence="1" type="ORF">BROFUL_02087</name>
</gene>
<evidence type="ECO:0008006" key="3">
    <source>
        <dbReference type="Google" id="ProtNLM"/>
    </source>
</evidence>
<comment type="caution">
    <text evidence="1">The sequence shown here is derived from an EMBL/GenBank/DDBJ whole genome shotgun (WGS) entry which is preliminary data.</text>
</comment>
<evidence type="ECO:0000313" key="2">
    <source>
        <dbReference type="Proteomes" id="UP000034954"/>
    </source>
</evidence>
<proteinExistence type="predicted"/>
<keyword evidence="2" id="KW-1185">Reference proteome</keyword>